<accession>F1ZCT2</accession>
<dbReference type="AlphaFoldDB" id="F1ZCT2"/>
<dbReference type="SUPFAM" id="SSF54427">
    <property type="entry name" value="NTF2-like"/>
    <property type="match status" value="1"/>
</dbReference>
<dbReference type="InterPro" id="IPR037401">
    <property type="entry name" value="SnoaL-like"/>
</dbReference>
<keyword evidence="3" id="KW-1185">Reference proteome</keyword>
<dbReference type="Gene3D" id="3.10.450.50">
    <property type="match status" value="1"/>
</dbReference>
<dbReference type="eggNOG" id="COG4319">
    <property type="taxonomic scope" value="Bacteria"/>
</dbReference>
<evidence type="ECO:0000259" key="1">
    <source>
        <dbReference type="Pfam" id="PF13474"/>
    </source>
</evidence>
<dbReference type="InParanoid" id="F1ZCT2"/>
<dbReference type="NCBIfam" id="TIGR02246">
    <property type="entry name" value="SgcJ/EcaC family oxidoreductase"/>
    <property type="match status" value="1"/>
</dbReference>
<dbReference type="OrthoDB" id="120856at2"/>
<evidence type="ECO:0000313" key="3">
    <source>
        <dbReference type="Proteomes" id="UP000004728"/>
    </source>
</evidence>
<dbReference type="Proteomes" id="UP000004728">
    <property type="component" value="Unassembled WGS sequence"/>
</dbReference>
<organism evidence="2 3">
    <name type="scientific">Novosphingobium nitrogenifigens DSM 19370</name>
    <dbReference type="NCBI Taxonomy" id="983920"/>
    <lineage>
        <taxon>Bacteria</taxon>
        <taxon>Pseudomonadati</taxon>
        <taxon>Pseudomonadota</taxon>
        <taxon>Alphaproteobacteria</taxon>
        <taxon>Sphingomonadales</taxon>
        <taxon>Sphingomonadaceae</taxon>
        <taxon>Novosphingobium</taxon>
    </lineage>
</organism>
<name>F1ZCT2_9SPHN</name>
<dbReference type="Pfam" id="PF13474">
    <property type="entry name" value="SnoaL_3"/>
    <property type="match status" value="1"/>
</dbReference>
<comment type="caution">
    <text evidence="2">The sequence shown here is derived from an EMBL/GenBank/DDBJ whole genome shotgun (WGS) entry which is preliminary data.</text>
</comment>
<dbReference type="HOGENOM" id="CLU_132147_1_0_5"/>
<dbReference type="STRING" id="983920.Y88_1449"/>
<evidence type="ECO:0000313" key="2">
    <source>
        <dbReference type="EMBL" id="EGD57616.1"/>
    </source>
</evidence>
<gene>
    <name evidence="2" type="ORF">Y88_1449</name>
</gene>
<dbReference type="InterPro" id="IPR032710">
    <property type="entry name" value="NTF2-like_dom_sf"/>
</dbReference>
<reference evidence="2 3" key="1">
    <citation type="journal article" date="2012" name="J. Bacteriol.">
        <title>Draft Genome Sequence of Novosphingobium nitrogenifigens Y88T.</title>
        <authorList>
            <person name="Strabala T.J."/>
            <person name="Macdonald L."/>
            <person name="Liu V."/>
            <person name="Smit A.M."/>
        </authorList>
    </citation>
    <scope>NUCLEOTIDE SEQUENCE [LARGE SCALE GENOMIC DNA]</scope>
    <source>
        <strain evidence="2 3">DSM 19370</strain>
    </source>
</reference>
<protein>
    <recommendedName>
        <fullName evidence="1">SnoaL-like domain-containing protein</fullName>
    </recommendedName>
</protein>
<feature type="domain" description="SnoaL-like" evidence="1">
    <location>
        <begin position="26"/>
        <end position="143"/>
    </location>
</feature>
<proteinExistence type="predicted"/>
<dbReference type="EMBL" id="AEWJ01000058">
    <property type="protein sequence ID" value="EGD57616.1"/>
    <property type="molecule type" value="Genomic_DNA"/>
</dbReference>
<sequence length="144" mass="15121">MIAMVAAVSAGSSAEAATPAAARAAVEAVLADSADAWNKADLDRFMHCYEPAPTTLYVSGSHVVHGTQAIRALYGARFDGGNRDVMGQLSLEIVDFHMLGGDHAFVLGRFHLHRDAAHGGDAEGPTTLVFAHGKAGWRIIADHS</sequence>
<dbReference type="InterPro" id="IPR011944">
    <property type="entry name" value="Steroid_delta5-4_isomerase"/>
</dbReference>